<protein>
    <submittedName>
        <fullName evidence="2">Uncharacterized protein</fullName>
    </submittedName>
</protein>
<feature type="transmembrane region" description="Helical" evidence="1">
    <location>
        <begin position="71"/>
        <end position="90"/>
    </location>
</feature>
<accession>A0A3E0J036</accession>
<dbReference type="AlphaFoldDB" id="A0A3E0J036"/>
<organism evidence="2 3">
    <name type="scientific">Halobacillus trueperi</name>
    <dbReference type="NCBI Taxonomy" id="156205"/>
    <lineage>
        <taxon>Bacteria</taxon>
        <taxon>Bacillati</taxon>
        <taxon>Bacillota</taxon>
        <taxon>Bacilli</taxon>
        <taxon>Bacillales</taxon>
        <taxon>Bacillaceae</taxon>
        <taxon>Halobacillus</taxon>
    </lineage>
</organism>
<reference evidence="2 3" key="1">
    <citation type="submission" date="2018-08" db="EMBL/GenBank/DDBJ databases">
        <title>Genome sequence of Halobacillus trueperi KCTC 3686.</title>
        <authorList>
            <person name="Cho K.H."/>
            <person name="Kwak M.-J."/>
            <person name="Kim B.-Y."/>
            <person name="Chun J."/>
        </authorList>
    </citation>
    <scope>NUCLEOTIDE SEQUENCE [LARGE SCALE GENOMIC DNA]</scope>
    <source>
        <strain evidence="2 3">KCTC 3686</strain>
    </source>
</reference>
<comment type="caution">
    <text evidence="2">The sequence shown here is derived from an EMBL/GenBank/DDBJ whole genome shotgun (WGS) entry which is preliminary data.</text>
</comment>
<keyword evidence="1" id="KW-0812">Transmembrane</keyword>
<evidence type="ECO:0000256" key="1">
    <source>
        <dbReference type="SAM" id="Phobius"/>
    </source>
</evidence>
<name>A0A3E0J036_9BACI</name>
<evidence type="ECO:0000313" key="2">
    <source>
        <dbReference type="EMBL" id="REJ06246.1"/>
    </source>
</evidence>
<sequence length="95" mass="11048">MHEALNSVASVMGRITDENYDDVEEMKERRKPLGRGLKRFPMDYLSITYIVLEGMFSVLTFGIFKVKRRPFCLLTLLYMIWLVLTGQATAKKQNL</sequence>
<proteinExistence type="predicted"/>
<keyword evidence="1" id="KW-0472">Membrane</keyword>
<dbReference type="Proteomes" id="UP000256305">
    <property type="component" value="Unassembled WGS sequence"/>
</dbReference>
<dbReference type="EMBL" id="QUAE01000028">
    <property type="protein sequence ID" value="REJ06246.1"/>
    <property type="molecule type" value="Genomic_DNA"/>
</dbReference>
<evidence type="ECO:0000313" key="3">
    <source>
        <dbReference type="Proteomes" id="UP000256305"/>
    </source>
</evidence>
<feature type="transmembrane region" description="Helical" evidence="1">
    <location>
        <begin position="44"/>
        <end position="64"/>
    </location>
</feature>
<gene>
    <name evidence="2" type="ORF">DYE48_19185</name>
</gene>
<keyword evidence="3" id="KW-1185">Reference proteome</keyword>
<keyword evidence="1" id="KW-1133">Transmembrane helix</keyword>